<evidence type="ECO:0000313" key="1">
    <source>
        <dbReference type="EMBL" id="KAJ7010039.1"/>
    </source>
</evidence>
<evidence type="ECO:0000313" key="2">
    <source>
        <dbReference type="Proteomes" id="UP001164929"/>
    </source>
</evidence>
<reference evidence="1 2" key="1">
    <citation type="journal article" date="2023" name="Mol. Ecol. Resour.">
        <title>Chromosome-level genome assembly of a triploid poplar Populus alba 'Berolinensis'.</title>
        <authorList>
            <person name="Chen S."/>
            <person name="Yu Y."/>
            <person name="Wang X."/>
            <person name="Wang S."/>
            <person name="Zhang T."/>
            <person name="Zhou Y."/>
            <person name="He R."/>
            <person name="Meng N."/>
            <person name="Wang Y."/>
            <person name="Liu W."/>
            <person name="Liu Z."/>
            <person name="Liu J."/>
            <person name="Guo Q."/>
            <person name="Huang H."/>
            <person name="Sederoff R.R."/>
            <person name="Wang G."/>
            <person name="Qu G."/>
            <person name="Chen S."/>
        </authorList>
    </citation>
    <scope>NUCLEOTIDE SEQUENCE [LARGE SCALE GENOMIC DNA]</scope>
    <source>
        <strain evidence="1">SC-2020</strain>
    </source>
</reference>
<proteinExistence type="predicted"/>
<name>A0AAD6RJM2_9ROSI</name>
<protein>
    <submittedName>
        <fullName evidence="1">Uncharacterized protein</fullName>
    </submittedName>
</protein>
<comment type="caution">
    <text evidence="1">The sequence shown here is derived from an EMBL/GenBank/DDBJ whole genome shotgun (WGS) entry which is preliminary data.</text>
</comment>
<gene>
    <name evidence="1" type="ORF">NC653_000688</name>
</gene>
<sequence length="100" mass="11268">MDFLQCLTTDTQVVLTACHYSTLQGELEKHRNATLEGNETHYGALNGKVISSPSFDPRKSIKLQLVCVKALQHQGNKELQATCPWKHCLNSRKTRCSRPN</sequence>
<dbReference type="Proteomes" id="UP001164929">
    <property type="component" value="Chromosome 1"/>
</dbReference>
<keyword evidence="2" id="KW-1185">Reference proteome</keyword>
<dbReference type="EMBL" id="JAQIZT010000001">
    <property type="protein sequence ID" value="KAJ7010039.1"/>
    <property type="molecule type" value="Genomic_DNA"/>
</dbReference>
<dbReference type="AlphaFoldDB" id="A0AAD6RJM2"/>
<accession>A0AAD6RJM2</accession>
<organism evidence="1 2">
    <name type="scientific">Populus alba x Populus x berolinensis</name>
    <dbReference type="NCBI Taxonomy" id="444605"/>
    <lineage>
        <taxon>Eukaryota</taxon>
        <taxon>Viridiplantae</taxon>
        <taxon>Streptophyta</taxon>
        <taxon>Embryophyta</taxon>
        <taxon>Tracheophyta</taxon>
        <taxon>Spermatophyta</taxon>
        <taxon>Magnoliopsida</taxon>
        <taxon>eudicotyledons</taxon>
        <taxon>Gunneridae</taxon>
        <taxon>Pentapetalae</taxon>
        <taxon>rosids</taxon>
        <taxon>fabids</taxon>
        <taxon>Malpighiales</taxon>
        <taxon>Salicaceae</taxon>
        <taxon>Saliceae</taxon>
        <taxon>Populus</taxon>
    </lineage>
</organism>